<evidence type="ECO:0000256" key="3">
    <source>
        <dbReference type="SAM" id="MobiDB-lite"/>
    </source>
</evidence>
<dbReference type="Pfam" id="PF00076">
    <property type="entry name" value="RRM_1"/>
    <property type="match status" value="2"/>
</dbReference>
<dbReference type="InterPro" id="IPR000504">
    <property type="entry name" value="RRM_dom"/>
</dbReference>
<organism evidence="5 6">
    <name type="scientific">Globodera rostochiensis</name>
    <name type="common">Golden nematode worm</name>
    <name type="synonym">Heterodera rostochiensis</name>
    <dbReference type="NCBI Taxonomy" id="31243"/>
    <lineage>
        <taxon>Eukaryota</taxon>
        <taxon>Metazoa</taxon>
        <taxon>Ecdysozoa</taxon>
        <taxon>Nematoda</taxon>
        <taxon>Chromadorea</taxon>
        <taxon>Rhabditida</taxon>
        <taxon>Tylenchina</taxon>
        <taxon>Tylenchomorpha</taxon>
        <taxon>Tylenchoidea</taxon>
        <taxon>Heteroderidae</taxon>
        <taxon>Heteroderinae</taxon>
        <taxon>Globodera</taxon>
    </lineage>
</organism>
<evidence type="ECO:0000259" key="4">
    <source>
        <dbReference type="PROSITE" id="PS50102"/>
    </source>
</evidence>
<evidence type="ECO:0000313" key="6">
    <source>
        <dbReference type="WBParaSite" id="Gr19_v10_g579.t1"/>
    </source>
</evidence>
<reference evidence="6" key="1">
    <citation type="submission" date="2022-11" db="UniProtKB">
        <authorList>
            <consortium name="WormBaseParasite"/>
        </authorList>
    </citation>
    <scope>IDENTIFICATION</scope>
</reference>
<dbReference type="WBParaSite" id="Gr19_v10_g579.t1">
    <property type="protein sequence ID" value="Gr19_v10_g579.t1"/>
    <property type="gene ID" value="Gr19_v10_g579"/>
</dbReference>
<keyword evidence="1 2" id="KW-0694">RNA-binding</keyword>
<dbReference type="SUPFAM" id="SSF54928">
    <property type="entry name" value="RNA-binding domain, RBD"/>
    <property type="match status" value="2"/>
</dbReference>
<feature type="domain" description="RRM" evidence="4">
    <location>
        <begin position="426"/>
        <end position="504"/>
    </location>
</feature>
<feature type="domain" description="RRM" evidence="4">
    <location>
        <begin position="293"/>
        <end position="371"/>
    </location>
</feature>
<dbReference type="InterPro" id="IPR035979">
    <property type="entry name" value="RBD_domain_sf"/>
</dbReference>
<evidence type="ECO:0000256" key="2">
    <source>
        <dbReference type="PROSITE-ProRule" id="PRU00176"/>
    </source>
</evidence>
<feature type="compositionally biased region" description="Polar residues" evidence="3">
    <location>
        <begin position="11"/>
        <end position="20"/>
    </location>
</feature>
<accession>A0A914I0P7</accession>
<dbReference type="PROSITE" id="PS50102">
    <property type="entry name" value="RRM"/>
    <property type="match status" value="2"/>
</dbReference>
<dbReference type="GO" id="GO:0003723">
    <property type="term" value="F:RNA binding"/>
    <property type="evidence" value="ECO:0007669"/>
    <property type="project" value="UniProtKB-UniRule"/>
</dbReference>
<dbReference type="InterPro" id="IPR052462">
    <property type="entry name" value="SLIRP/GR-RBP-like"/>
</dbReference>
<feature type="region of interest" description="Disordered" evidence="3">
    <location>
        <begin position="1"/>
        <end position="126"/>
    </location>
</feature>
<evidence type="ECO:0000313" key="5">
    <source>
        <dbReference type="Proteomes" id="UP000887572"/>
    </source>
</evidence>
<keyword evidence="5" id="KW-1185">Reference proteome</keyword>
<feature type="compositionally biased region" description="Basic and acidic residues" evidence="3">
    <location>
        <begin position="1"/>
        <end position="10"/>
    </location>
</feature>
<proteinExistence type="predicted"/>
<feature type="region of interest" description="Disordered" evidence="3">
    <location>
        <begin position="503"/>
        <end position="528"/>
    </location>
</feature>
<dbReference type="AlphaFoldDB" id="A0A914I0P7"/>
<evidence type="ECO:0000256" key="1">
    <source>
        <dbReference type="ARBA" id="ARBA00022884"/>
    </source>
</evidence>
<name>A0A914I0P7_GLORO</name>
<dbReference type="Gene3D" id="3.30.70.330">
    <property type="match status" value="2"/>
</dbReference>
<feature type="compositionally biased region" description="Low complexity" evidence="3">
    <location>
        <begin position="113"/>
        <end position="126"/>
    </location>
</feature>
<dbReference type="PANTHER" id="PTHR48027">
    <property type="entry name" value="HETEROGENEOUS NUCLEAR RIBONUCLEOPROTEIN 87F-RELATED"/>
    <property type="match status" value="1"/>
</dbReference>
<dbReference type="Proteomes" id="UP000887572">
    <property type="component" value="Unplaced"/>
</dbReference>
<protein>
    <submittedName>
        <fullName evidence="6">RRM domain-containing protein</fullName>
    </submittedName>
</protein>
<dbReference type="SMART" id="SM00360">
    <property type="entry name" value="RRM"/>
    <property type="match status" value="2"/>
</dbReference>
<dbReference type="InterPro" id="IPR012677">
    <property type="entry name" value="Nucleotide-bd_a/b_plait_sf"/>
</dbReference>
<sequence>MKRPKRDNSRTKSSSGTDGPSCNRHFVDNSSPPEDSNNRQHRWSSTSFQPAATMATADVLKKVPKMNGTIRGRARQSSSNEADIEAEPARRVGQLDSARSQCETSVYIGMRDSTTSSSSASSSSSALRRPFDHACNLFLHQQALNSSCNLSLSATPTSNNDLLLPSPTTALLHQIGPSQLGSMPLSYGPFGLPQIAGGVPATHQQSLMHFHQQQQPLLDQQQLFQSLAMGHGLSAGLMSVPQSAFEGLPIFVLPHAGTLSLSALQRAAEFKAMALNAMLQQQHGAKVDTSKHFHIFVGDLSQEVDNQMLMEACQKFGEVSEAKVMRDFQSSKSRSFGFVAFTNKEDARRAIEGLNGMLLGRRPLRTGWAVRRSSVGNGGGGQQHGSEDEGLTFEKEHSLLKRGNQQPTLKTVSFESVFNSTDVDNTTIYLGGLPGAVTEEPIRSLFSQFGAIKEIRLFASQNFGFVVFADKSSAAQSILEMHGRELDLGVVAGKCTARVKWGRQPQQPQNGAMANERHGTNSNGGTVPNNTIPTLMELSRQKSAAAASVAAVAVRLAQQQQMALSALAAQQQQIVRFPAGVNHPQLMATQAQNLANGAAGAMAMFGGWGNE</sequence>